<proteinExistence type="predicted"/>
<keyword evidence="1" id="KW-0805">Transcription regulation</keyword>
<evidence type="ECO:0000256" key="2">
    <source>
        <dbReference type="ARBA" id="ARBA00023163"/>
    </source>
</evidence>
<dbReference type="EMBL" id="JBHSSL010000112">
    <property type="protein sequence ID" value="MFC6171504.1"/>
    <property type="molecule type" value="Genomic_DNA"/>
</dbReference>
<keyword evidence="2" id="KW-0804">Transcription</keyword>
<comment type="caution">
    <text evidence="4">The sequence shown here is derived from an EMBL/GenBank/DDBJ whole genome shotgun (WGS) entry which is preliminary data.</text>
</comment>
<dbReference type="PANTHER" id="PTHR30185:SF18">
    <property type="entry name" value="TRANSCRIPTIONAL REGULATOR MTLR"/>
    <property type="match status" value="1"/>
</dbReference>
<protein>
    <submittedName>
        <fullName evidence="4">Helix-turn-helix domain-containing protein</fullName>
    </submittedName>
</protein>
<name>A0ABW1RK16_9LACO</name>
<dbReference type="PANTHER" id="PTHR30185">
    <property type="entry name" value="CRYPTIC BETA-GLUCOSIDE BGL OPERON ANTITERMINATOR"/>
    <property type="match status" value="1"/>
</dbReference>
<accession>A0ABW1RK16</accession>
<reference evidence="5" key="1">
    <citation type="journal article" date="2019" name="Int. J. Syst. Evol. Microbiol.">
        <title>The Global Catalogue of Microorganisms (GCM) 10K type strain sequencing project: providing services to taxonomists for standard genome sequencing and annotation.</title>
        <authorList>
            <consortium name="The Broad Institute Genomics Platform"/>
            <consortium name="The Broad Institute Genome Sequencing Center for Infectious Disease"/>
            <person name="Wu L."/>
            <person name="Ma J."/>
        </authorList>
    </citation>
    <scope>NUCLEOTIDE SEQUENCE [LARGE SCALE GENOMIC DNA]</scope>
    <source>
        <strain evidence="5">CCM 8904</strain>
    </source>
</reference>
<feature type="domain" description="Mga helix-turn-helix" evidence="3">
    <location>
        <begin position="89"/>
        <end position="164"/>
    </location>
</feature>
<keyword evidence="5" id="KW-1185">Reference proteome</keyword>
<evidence type="ECO:0000259" key="3">
    <source>
        <dbReference type="Pfam" id="PF05043"/>
    </source>
</evidence>
<dbReference type="Pfam" id="PF05043">
    <property type="entry name" value="Mga"/>
    <property type="match status" value="1"/>
</dbReference>
<dbReference type="Proteomes" id="UP001596289">
    <property type="component" value="Unassembled WGS sequence"/>
</dbReference>
<dbReference type="Gene3D" id="1.10.10.10">
    <property type="entry name" value="Winged helix-like DNA-binding domain superfamily/Winged helix DNA-binding domain"/>
    <property type="match status" value="1"/>
</dbReference>
<dbReference type="InterPro" id="IPR050661">
    <property type="entry name" value="BglG_antiterminators"/>
</dbReference>
<organism evidence="4 5">
    <name type="scientific">Loigolactobacillus jiayinensis</name>
    <dbReference type="NCBI Taxonomy" id="2486016"/>
    <lineage>
        <taxon>Bacteria</taxon>
        <taxon>Bacillati</taxon>
        <taxon>Bacillota</taxon>
        <taxon>Bacilli</taxon>
        <taxon>Lactobacillales</taxon>
        <taxon>Lactobacillaceae</taxon>
        <taxon>Loigolactobacillus</taxon>
    </lineage>
</organism>
<evidence type="ECO:0000313" key="4">
    <source>
        <dbReference type="EMBL" id="MFC6171504.1"/>
    </source>
</evidence>
<dbReference type="InterPro" id="IPR036388">
    <property type="entry name" value="WH-like_DNA-bd_sf"/>
</dbReference>
<evidence type="ECO:0000313" key="5">
    <source>
        <dbReference type="Proteomes" id="UP001596289"/>
    </source>
</evidence>
<dbReference type="InterPro" id="IPR007737">
    <property type="entry name" value="Mga_HTH"/>
</dbReference>
<dbReference type="RefSeq" id="WP_125552904.1">
    <property type="nucleotide sequence ID" value="NZ_JBHSSL010000112.1"/>
</dbReference>
<sequence length="501" mass="58288">MFKEDLLDKQDRITVLLLEQLYWADGALSKQVLSQRLSISLSSLNRYVEQLVIDLQPAIISNVVELQLTPNQIQLNLAGQITLNELCFDHVFRNAIDYQILLLMYRKGKVNLQDFIFTLAISEASLYRHIQHINRVLREFKIAIRHGQLVGSELQIRYFYYQLFTQVLPLEIQTNIVHDQYIARLESYFAYQFNTVAAQRIKLWITISRQRQLTSVKFDQQLPPAIAELSRNNVLFERINLYYCQLFERTNAATVDFETKALFAMLLGMSVFNSHATVVRQFADIYQKNYTELSRLLLAFNQTICQELAIKPEQCPFSLTKLLFDTLAQPYLFTGELATFNSAATIYYQQFYFTAELQGLVTDVIDKLKQSDYSQLGLIVTTNQAYFQDCLLLIINEFQTQQRREITIGLATDFTDVFERLLIGKLQQRLHNQWLINITMYQPGHDYDLVITNHKLATVAADQQIYQLTHLGTKRDLHNIEEIISYIGCGRTLLEQTNSFV</sequence>
<evidence type="ECO:0000256" key="1">
    <source>
        <dbReference type="ARBA" id="ARBA00023015"/>
    </source>
</evidence>
<gene>
    <name evidence="4" type="ORF">ACFQGP_13170</name>
</gene>